<comment type="caution">
    <text evidence="1">The sequence shown here is derived from an EMBL/GenBank/DDBJ whole genome shotgun (WGS) entry which is preliminary data.</text>
</comment>
<dbReference type="InParanoid" id="A0A1Y2AY13"/>
<gene>
    <name evidence="1" type="ORF">BCR39DRAFT_538216</name>
</gene>
<reference evidence="1 2" key="1">
    <citation type="submission" date="2016-07" db="EMBL/GenBank/DDBJ databases">
        <title>Pervasive Adenine N6-methylation of Active Genes in Fungi.</title>
        <authorList>
            <consortium name="DOE Joint Genome Institute"/>
            <person name="Mondo S.J."/>
            <person name="Dannebaum R.O."/>
            <person name="Kuo R.C."/>
            <person name="Labutti K."/>
            <person name="Haridas S."/>
            <person name="Kuo A."/>
            <person name="Salamov A."/>
            <person name="Ahrendt S.R."/>
            <person name="Lipzen A."/>
            <person name="Sullivan W."/>
            <person name="Andreopoulos W.B."/>
            <person name="Clum A."/>
            <person name="Lindquist E."/>
            <person name="Daum C."/>
            <person name="Ramamoorthy G.K."/>
            <person name="Gryganskyi A."/>
            <person name="Culley D."/>
            <person name="Magnuson J.K."/>
            <person name="James T.Y."/>
            <person name="O'Malley M.A."/>
            <person name="Stajich J.E."/>
            <person name="Spatafora J.W."/>
            <person name="Visel A."/>
            <person name="Grigoriev I.V."/>
        </authorList>
    </citation>
    <scope>NUCLEOTIDE SEQUENCE [LARGE SCALE GENOMIC DNA]</scope>
    <source>
        <strain evidence="1 2">68-887.2</strain>
    </source>
</reference>
<dbReference type="AlphaFoldDB" id="A0A1Y2AY13"/>
<evidence type="ECO:0000313" key="2">
    <source>
        <dbReference type="Proteomes" id="UP000193986"/>
    </source>
</evidence>
<proteinExistence type="predicted"/>
<keyword evidence="2" id="KW-1185">Reference proteome</keyword>
<dbReference type="Proteomes" id="UP000193986">
    <property type="component" value="Unassembled WGS sequence"/>
</dbReference>
<protein>
    <submittedName>
        <fullName evidence="1">Uncharacterized protein</fullName>
    </submittedName>
</protein>
<evidence type="ECO:0000313" key="1">
    <source>
        <dbReference type="EMBL" id="ORY27483.1"/>
    </source>
</evidence>
<name>A0A1Y2AY13_9TREE</name>
<sequence>MIYHIRRDETLVKVCFSFFFSSLLHFSLSPSLSFTGVLTVTPRVFPAPTYTPPPMLSLTGAVCLKPPSLLSSPA</sequence>
<dbReference type="EMBL" id="MCFC01000038">
    <property type="protein sequence ID" value="ORY27483.1"/>
    <property type="molecule type" value="Genomic_DNA"/>
</dbReference>
<organism evidence="1 2">
    <name type="scientific">Naematelia encephala</name>
    <dbReference type="NCBI Taxonomy" id="71784"/>
    <lineage>
        <taxon>Eukaryota</taxon>
        <taxon>Fungi</taxon>
        <taxon>Dikarya</taxon>
        <taxon>Basidiomycota</taxon>
        <taxon>Agaricomycotina</taxon>
        <taxon>Tremellomycetes</taxon>
        <taxon>Tremellales</taxon>
        <taxon>Naemateliaceae</taxon>
        <taxon>Naematelia</taxon>
    </lineage>
</organism>
<accession>A0A1Y2AY13</accession>